<dbReference type="GO" id="GO:0016787">
    <property type="term" value="F:hydrolase activity"/>
    <property type="evidence" value="ECO:0007669"/>
    <property type="project" value="InterPro"/>
</dbReference>
<sequence length="2034" mass="207269">MVDFEGGKRSGFELDNGVDDMVEGASNQFQDNGASYSPGTIIRSADANGVVVLPAGVSPEDITVQGRDLVISLADGSTIVIPDGAIIVPQIVIEDVAIDPATLAALLNAEAIDPEAGPQQAPSSGGNFAADEGAIQDAFDLGNLLPYTELSFPQPEEREILPEEPDEDPDIVIETPDNPVGVENAIATVFEEGLPERGDGEVTEPEGTNAPGDGETTSGTIVFAAPDGLSAILINGVEITEVGQTFTSPVGTLTITSIDLASGEIGFSYTLQDNTLGEDADGFFEATVIDSDGDQASASLSIIVVDDSPIAADDIGIVPAATFGPIEGNVLDNDVSGADDYPAEGGVTGFANDSGSASPGESLQGEYGVLTLNADGSYSYTRDFNTPGGVTDTFTYDIVDQDGSTSTATLVIEIEDAPDTIDFIPDSGEGTIVDEDALPPRADEPVGTGEGADGIPDNNSDPEETTGATITFTSPDGVESVTINGVVVSNGGLPISIETDEGAFVVTDYSYDPETGLGTITYEFTLGDNTNGDDTSVDFDVVVTDLDGDVAEDTLTIDIVDDEPEVAPDADTVTEDTATSASGNVITDTEANGDNGSDTVGADDATVTGVAAGDTGDDVTGSVGVDVTGTYGTVTIAADGSYTYTLDNDNPAIQGLDGTESVIDVFTYTITDGDGDTRTTTLTITVNGTDDPVVITGLDGEGAEEIVNEDDLSDGSSPDAAALTQDGSFTITSVDGLETLTVGGVTVFGAGVTYPVTVTGQYGEARITGVTTTTDAQGDVVSATVTYEYELSDNTLDHTADGEDSLTDSFEVIATDTDGSTDIASLDVEVVDDVAAANADSDSVTEDGPLVADGNVLTANGGTDANATDGVADVSGADGATVTGVAFGAAADDVVGDVGTGVAGNYGSLTIDANGDYAYTLDNANPLVQGLDQTETLTEVFTYTITDGDGDTSTTTVTITINGVDDPVVINGLDLQAPEVVLDEDDLADGSDTTPEPLTQTGTFTVDSQDGLTTLTVGGATVFDAANPVTFPVTIADPTYGILTITGVATTTDANGDVVAATVSYSYTLEDNSLRHDASGEDSFTDSFEVVATDTDGSTDMASLDIQIVDDIPTAVNDGAIQATENTAFTIDALANDIFGADGVDTGDATKVFVSTDATQGTVTYDPATGQFTYTPAPGAGSGGNVADFFEYTIVDADGDESTARVDITLQPDSEPTGGERSATVDDDGLAGGNPLSTDGDLDANTGDLLADGNEATFAGVLAFDVGNDTPASITFDPALDGATATLGQETVTYSISGNTLTATGPRGVVFTVEITDAATGEYLVTLVDNVLQDAGNAENDAFVSIDFVVEDSDGDTTLTNLGISFDDDAPTATDNSNSVGEGETTGGNVVTDDDGAGTDVAGADDFAAAGPVVDAGFSSSNPAGVTLLNKAVAADGTVTLTTSVGTLVVAADGTYTFTSDANTINTDTALTFTYTVEDGDGDQTTAELVIDIANVAGNVSDNNALVNEAGLDTIGSDGTANSEFFTTGQITVTNATGPFTYELTGSDVGNYGTLTLDANTGAYSYELTAPVDGDLTGDGGDNDTNPVTGEESFGYIVKDGAGNIIGTGSIDVTIVDDVPTARNDDAQSVVEGAAAIDGNVINPDAADDADASGADTLGADGATMTSVNIGGIDYAIPAAREKRSLRETLGAARGRIALGGGVAALVAVAVSFMIGNPDPGHAETGIQIKAREVAQLKALDTGEQAEIIDEGITAQQQNALIPESGLPVETMGGFAAIDAGSANYSTALKCLTQAIYYEAANEPLQGKRGVAQVVLNRLRHPAYPNTVCGVVYEGVNRPVCQFSFTCDGSLLRRPMAAQWNQSRAVAAAALAGAVEPSVGSATHYHADYVLPRWAYTLSKIEKIGAHIFYRFPGSAGSTRAFTRRWAGREGIPAFDESRLRTLLAAQIEPEAPVFTPGTTVVPDVKDRHAPQDVGGRLDTTKTWRLSIPDPTRASGSYDATRAGQGEAIVEEPAKIAPVTTTAVAPKQEAKEAS</sequence>
<evidence type="ECO:0000313" key="3">
    <source>
        <dbReference type="EMBL" id="SMQ58723.1"/>
    </source>
</evidence>
<keyword evidence="4" id="KW-1185">Reference proteome</keyword>
<feature type="region of interest" description="Disordered" evidence="1">
    <location>
        <begin position="1209"/>
        <end position="1241"/>
    </location>
</feature>
<gene>
    <name evidence="3" type="ORF">SAMN06297468_0184</name>
</gene>
<dbReference type="RefSeq" id="WP_086436171.1">
    <property type="nucleotide sequence ID" value="NZ_FXWG01000001.1"/>
</dbReference>
<reference evidence="4" key="1">
    <citation type="submission" date="2017-04" db="EMBL/GenBank/DDBJ databases">
        <authorList>
            <person name="Varghese N."/>
            <person name="Submissions S."/>
        </authorList>
    </citation>
    <scope>NUCLEOTIDE SEQUENCE [LARGE SCALE GENOMIC DNA]</scope>
</reference>
<dbReference type="Proteomes" id="UP000194420">
    <property type="component" value="Unassembled WGS sequence"/>
</dbReference>
<dbReference type="InterPro" id="IPR042047">
    <property type="entry name" value="SleB_dom1"/>
</dbReference>
<evidence type="ECO:0000256" key="1">
    <source>
        <dbReference type="SAM" id="MobiDB-lite"/>
    </source>
</evidence>
<feature type="domain" description="Cell wall hydrolase SleB" evidence="2">
    <location>
        <begin position="1802"/>
        <end position="1910"/>
    </location>
</feature>
<proteinExistence type="predicted"/>
<evidence type="ECO:0000259" key="2">
    <source>
        <dbReference type="Pfam" id="PF07486"/>
    </source>
</evidence>
<dbReference type="Gene3D" id="2.60.40.10">
    <property type="entry name" value="Immunoglobulins"/>
    <property type="match status" value="2"/>
</dbReference>
<protein>
    <submittedName>
        <fullName evidence="3">VCBS repeat-containing protein</fullName>
    </submittedName>
</protein>
<dbReference type="InterPro" id="IPR010221">
    <property type="entry name" value="VCBS_dom"/>
</dbReference>
<feature type="region of interest" description="Disordered" evidence="1">
    <location>
        <begin position="568"/>
        <end position="603"/>
    </location>
</feature>
<dbReference type="Pfam" id="PF17963">
    <property type="entry name" value="Big_9"/>
    <property type="match status" value="2"/>
</dbReference>
<feature type="region of interest" description="Disordered" evidence="1">
    <location>
        <begin position="195"/>
        <end position="216"/>
    </location>
</feature>
<feature type="region of interest" description="Disordered" evidence="1">
    <location>
        <begin position="1370"/>
        <end position="1389"/>
    </location>
</feature>
<name>A0A1Y6EEY6_9SPHN</name>
<organism evidence="3 4">
    <name type="scientific">Altererythrobacter xiamenensis</name>
    <dbReference type="NCBI Taxonomy" id="1316679"/>
    <lineage>
        <taxon>Bacteria</taxon>
        <taxon>Pseudomonadati</taxon>
        <taxon>Pseudomonadota</taxon>
        <taxon>Alphaproteobacteria</taxon>
        <taxon>Sphingomonadales</taxon>
        <taxon>Erythrobacteraceae</taxon>
        <taxon>Altererythrobacter</taxon>
    </lineage>
</organism>
<evidence type="ECO:0000313" key="4">
    <source>
        <dbReference type="Proteomes" id="UP000194420"/>
    </source>
</evidence>
<dbReference type="Gene3D" id="1.10.10.2520">
    <property type="entry name" value="Cell wall hydrolase SleB, domain 1"/>
    <property type="match status" value="1"/>
</dbReference>
<feature type="compositionally biased region" description="Polar residues" evidence="1">
    <location>
        <begin position="575"/>
        <end position="597"/>
    </location>
</feature>
<dbReference type="NCBIfam" id="TIGR01965">
    <property type="entry name" value="VCBS_repeat"/>
    <property type="match status" value="2"/>
</dbReference>
<accession>A0A1Y6EEY6</accession>
<feature type="compositionally biased region" description="Low complexity" evidence="1">
    <location>
        <begin position="1380"/>
        <end position="1389"/>
    </location>
</feature>
<dbReference type="EMBL" id="FXWG01000001">
    <property type="protein sequence ID" value="SMQ58723.1"/>
    <property type="molecule type" value="Genomic_DNA"/>
</dbReference>
<dbReference type="InterPro" id="IPR013783">
    <property type="entry name" value="Ig-like_fold"/>
</dbReference>
<feature type="region of interest" description="Disordered" evidence="1">
    <location>
        <begin position="430"/>
        <end position="474"/>
    </location>
</feature>
<dbReference type="Pfam" id="PF07486">
    <property type="entry name" value="Hydrolase_2"/>
    <property type="match status" value="1"/>
</dbReference>
<dbReference type="InterPro" id="IPR011105">
    <property type="entry name" value="Cell_wall_hydrolase_SleB"/>
</dbReference>
<dbReference type="OrthoDB" id="8335338at2"/>